<dbReference type="PROSITE" id="PS50883">
    <property type="entry name" value="EAL"/>
    <property type="match status" value="1"/>
</dbReference>
<keyword evidence="1" id="KW-1133">Transmembrane helix</keyword>
<name>A0ABR7G4N5_9FIRM</name>
<dbReference type="CDD" id="cd01948">
    <property type="entry name" value="EAL"/>
    <property type="match status" value="1"/>
</dbReference>
<dbReference type="SMART" id="SM00267">
    <property type="entry name" value="GGDEF"/>
    <property type="match status" value="1"/>
</dbReference>
<dbReference type="SMART" id="SM00052">
    <property type="entry name" value="EAL"/>
    <property type="match status" value="1"/>
</dbReference>
<dbReference type="Gene3D" id="3.30.70.270">
    <property type="match status" value="1"/>
</dbReference>
<dbReference type="PANTHER" id="PTHR33121">
    <property type="entry name" value="CYCLIC DI-GMP PHOSPHODIESTERASE PDEF"/>
    <property type="match status" value="1"/>
</dbReference>
<keyword evidence="1" id="KW-0812">Transmembrane</keyword>
<dbReference type="Pfam" id="PF00990">
    <property type="entry name" value="GGDEF"/>
    <property type="match status" value="1"/>
</dbReference>
<comment type="caution">
    <text evidence="4">The sequence shown here is derived from an EMBL/GenBank/DDBJ whole genome shotgun (WGS) entry which is preliminary data.</text>
</comment>
<feature type="transmembrane region" description="Helical" evidence="1">
    <location>
        <begin position="235"/>
        <end position="253"/>
    </location>
</feature>
<gene>
    <name evidence="4" type="ORF">H8S40_02205</name>
</gene>
<keyword evidence="5" id="KW-1185">Reference proteome</keyword>
<accession>A0ABR7G4N5</accession>
<dbReference type="SUPFAM" id="SSF141868">
    <property type="entry name" value="EAL domain-like"/>
    <property type="match status" value="1"/>
</dbReference>
<feature type="transmembrane region" description="Helical" evidence="1">
    <location>
        <begin position="168"/>
        <end position="189"/>
    </location>
</feature>
<dbReference type="SUPFAM" id="SSF55073">
    <property type="entry name" value="Nucleotide cyclase"/>
    <property type="match status" value="1"/>
</dbReference>
<feature type="transmembrane region" description="Helical" evidence="1">
    <location>
        <begin position="259"/>
        <end position="279"/>
    </location>
</feature>
<sequence>MVTEISSDWFYYQDGKKIDVNLPVTITNYKEDTLNLYHVGITGEEDLKTIITKGAYYRIQIKLGARVLYEYNDEVFPRNAQMRHKLECRTQLPDHVGGKKITCVYKNDGSNTFKIEPIYIGYSDAVLRYQLTSEGLVLVLVFIMFLISMASLVVHIYLKCKKVVETRFLHAAIYLVSCGIWCLTDTSLLQNMFDYSLAVSYVSFYMFMFFPIPMIHFIGDTRGMEKYRILNWLKYIFYVNILVQSVLKLLQVFELIDMLRITHILIVIAIIILEICLYKEYQEKRTEEIRTILFAFVVVSVIGITSLLLYWVFDITRYGFIFELGNLIFSIILMSGLLHTAFHNMQFRVEATIYNKLARRDNLTQLPDIQYFQEWLPEQKVSKIYMTAVVLFQLKRVNTIYGTSFGNEMLRKVSEYIKERVDVNQMFRVGGNQFILTAYSKSEAKRMQKELKELFDEELRIGEEQIHIPAIICGVEYEHGQESEVVLSYIEYLTAQAVKSGDTIVIQGNQETMDGFQYEKEIESFLPKAIREDLFEVYYQPIYSLERQRFVAVEALSRLRHPKFGMIPPDVFIRIAENTGQINALSSLQFRRICRFMKANPKLREKLLSVKFNLSPAQFLKKGYCHSLIAMIREYDLPVSFFQFEITETVATEYNEELYRFVKELQAERIGLCLDDFGSGYANLNTVLKLPFACVKMDRSLLQGIMEDEKVARFYRNMCAILKNQGYNLVAEGVEEKKEVELLNQWGIDLIQGYYFSRPVCEEELLRQIVD</sequence>
<dbReference type="InterPro" id="IPR029787">
    <property type="entry name" value="Nucleotide_cyclase"/>
</dbReference>
<organism evidence="4 5">
    <name type="scientific">Ruminococcus hominis</name>
    <dbReference type="NCBI Taxonomy" id="2763065"/>
    <lineage>
        <taxon>Bacteria</taxon>
        <taxon>Bacillati</taxon>
        <taxon>Bacillota</taxon>
        <taxon>Clostridia</taxon>
        <taxon>Eubacteriales</taxon>
        <taxon>Oscillospiraceae</taxon>
        <taxon>Ruminococcus</taxon>
    </lineage>
</organism>
<protein>
    <submittedName>
        <fullName evidence="4">EAL domain-containing protein</fullName>
    </submittedName>
</protein>
<evidence type="ECO:0000259" key="3">
    <source>
        <dbReference type="PROSITE" id="PS50887"/>
    </source>
</evidence>
<feature type="domain" description="GGDEF" evidence="3">
    <location>
        <begin position="385"/>
        <end position="510"/>
    </location>
</feature>
<evidence type="ECO:0000313" key="5">
    <source>
        <dbReference type="Proteomes" id="UP000631576"/>
    </source>
</evidence>
<dbReference type="Gene3D" id="3.20.20.450">
    <property type="entry name" value="EAL domain"/>
    <property type="match status" value="1"/>
</dbReference>
<dbReference type="RefSeq" id="WP_186864447.1">
    <property type="nucleotide sequence ID" value="NZ_JACOPE010000001.1"/>
</dbReference>
<dbReference type="InterPro" id="IPR050706">
    <property type="entry name" value="Cyclic-di-GMP_PDE-like"/>
</dbReference>
<reference evidence="4 5" key="1">
    <citation type="submission" date="2020-08" db="EMBL/GenBank/DDBJ databases">
        <title>Genome public.</title>
        <authorList>
            <person name="Liu C."/>
            <person name="Sun Q."/>
        </authorList>
    </citation>
    <scope>NUCLEOTIDE SEQUENCE [LARGE SCALE GENOMIC DNA]</scope>
    <source>
        <strain evidence="4 5">NSJ-13</strain>
    </source>
</reference>
<dbReference type="Pfam" id="PF00563">
    <property type="entry name" value="EAL"/>
    <property type="match status" value="1"/>
</dbReference>
<proteinExistence type="predicted"/>
<evidence type="ECO:0000313" key="4">
    <source>
        <dbReference type="EMBL" id="MBC5682400.1"/>
    </source>
</evidence>
<dbReference type="Proteomes" id="UP000631576">
    <property type="component" value="Unassembled WGS sequence"/>
</dbReference>
<dbReference type="InterPro" id="IPR000160">
    <property type="entry name" value="GGDEF_dom"/>
</dbReference>
<dbReference type="InterPro" id="IPR001633">
    <property type="entry name" value="EAL_dom"/>
</dbReference>
<feature type="domain" description="EAL" evidence="2">
    <location>
        <begin position="519"/>
        <end position="771"/>
    </location>
</feature>
<evidence type="ECO:0000259" key="2">
    <source>
        <dbReference type="PROSITE" id="PS50883"/>
    </source>
</evidence>
<keyword evidence="1" id="KW-0472">Membrane</keyword>
<dbReference type="InterPro" id="IPR043128">
    <property type="entry name" value="Rev_trsase/Diguanyl_cyclase"/>
</dbReference>
<dbReference type="InterPro" id="IPR035919">
    <property type="entry name" value="EAL_sf"/>
</dbReference>
<dbReference type="PANTHER" id="PTHR33121:SF79">
    <property type="entry name" value="CYCLIC DI-GMP PHOSPHODIESTERASE PDED-RELATED"/>
    <property type="match status" value="1"/>
</dbReference>
<feature type="transmembrane region" description="Helical" evidence="1">
    <location>
        <begin position="195"/>
        <end position="215"/>
    </location>
</feature>
<dbReference type="PROSITE" id="PS50887">
    <property type="entry name" value="GGDEF"/>
    <property type="match status" value="1"/>
</dbReference>
<feature type="transmembrane region" description="Helical" evidence="1">
    <location>
        <begin position="291"/>
        <end position="313"/>
    </location>
</feature>
<feature type="transmembrane region" description="Helical" evidence="1">
    <location>
        <begin position="136"/>
        <end position="156"/>
    </location>
</feature>
<dbReference type="EMBL" id="JACOPE010000001">
    <property type="protein sequence ID" value="MBC5682400.1"/>
    <property type="molecule type" value="Genomic_DNA"/>
</dbReference>
<evidence type="ECO:0000256" key="1">
    <source>
        <dbReference type="SAM" id="Phobius"/>
    </source>
</evidence>